<dbReference type="SUPFAM" id="SSF160272">
    <property type="entry name" value="Shew3726-like"/>
    <property type="match status" value="1"/>
</dbReference>
<proteinExistence type="predicted"/>
<accession>A0ABW9ECL8</accession>
<evidence type="ECO:0000313" key="2">
    <source>
        <dbReference type="Proteomes" id="UP001629392"/>
    </source>
</evidence>
<reference evidence="1 2" key="1">
    <citation type="journal article" date="2024" name="Chem. Sci.">
        <title>Discovery of megapolipeptins by genome mining of a Burkholderiales bacteria collection.</title>
        <authorList>
            <person name="Paulo B.S."/>
            <person name="Recchia M.J.J."/>
            <person name="Lee S."/>
            <person name="Fergusson C.H."/>
            <person name="Romanowski S.B."/>
            <person name="Hernandez A."/>
            <person name="Krull N."/>
            <person name="Liu D.Y."/>
            <person name="Cavanagh H."/>
            <person name="Bos A."/>
            <person name="Gray C.A."/>
            <person name="Murphy B.T."/>
            <person name="Linington R.G."/>
            <person name="Eustaquio A.S."/>
        </authorList>
    </citation>
    <scope>NUCLEOTIDE SEQUENCE [LARGE SCALE GENOMIC DNA]</scope>
    <source>
        <strain evidence="1 2">RL17-350-BIC-E</strain>
    </source>
</reference>
<dbReference type="EMBL" id="JAQQCL010000008">
    <property type="protein sequence ID" value="MFM0717339.1"/>
    <property type="molecule type" value="Genomic_DNA"/>
</dbReference>
<evidence type="ECO:0000313" key="1">
    <source>
        <dbReference type="EMBL" id="MFM0717339.1"/>
    </source>
</evidence>
<protein>
    <submittedName>
        <fullName evidence="1">DUF1488 domain-containing protein</fullName>
    </submittedName>
</protein>
<organism evidence="1 2">
    <name type="scientific">Paraburkholderia strydomiana</name>
    <dbReference type="NCBI Taxonomy" id="1245417"/>
    <lineage>
        <taxon>Bacteria</taxon>
        <taxon>Pseudomonadati</taxon>
        <taxon>Pseudomonadota</taxon>
        <taxon>Betaproteobacteria</taxon>
        <taxon>Burkholderiales</taxon>
        <taxon>Burkholderiaceae</taxon>
        <taxon>Paraburkholderia</taxon>
    </lineage>
</organism>
<gene>
    <name evidence="1" type="ORF">PQQ73_13460</name>
</gene>
<dbReference type="Proteomes" id="UP001629392">
    <property type="component" value="Unassembled WGS sequence"/>
</dbReference>
<dbReference type="Pfam" id="PF07369">
    <property type="entry name" value="DUF1488"/>
    <property type="match status" value="1"/>
</dbReference>
<sequence length="83" mass="9542">MMLNFPNPSRVYDASRHGVCFWGYDNSREIAFLVDDRMLKKLNPHILADELALLAAFDSSRVQILEFARNLYNGGTQSRYTIS</sequence>
<comment type="caution">
    <text evidence="1">The sequence shown here is derived from an EMBL/GenBank/DDBJ whole genome shotgun (WGS) entry which is preliminary data.</text>
</comment>
<dbReference type="InterPro" id="IPR036692">
    <property type="entry name" value="Shew3726-like_sf"/>
</dbReference>
<name>A0ABW9ECL8_9BURK</name>
<keyword evidence="2" id="KW-1185">Reference proteome</keyword>
<dbReference type="InterPro" id="IPR009962">
    <property type="entry name" value="DUF1488"/>
</dbReference>